<dbReference type="EMBL" id="JAWDGP010004927">
    <property type="protein sequence ID" value="KAK3760982.1"/>
    <property type="molecule type" value="Genomic_DNA"/>
</dbReference>
<keyword evidence="3" id="KW-1185">Reference proteome</keyword>
<dbReference type="AlphaFoldDB" id="A0AAE1D8B2"/>
<sequence>MKRTQPTVHHGDICRVRHAITGPAREDKAWDTKCPAKPKLGWSVMHRHKLSGPRGHRTLPDWGRRGGGVVTQMIPSGLSEEHCHKARGARASSEDVKLPNLPPPTASRAESLPPVCVFTSGFAICCLISHYHGDRRLSPPFLAYLSPFDPGSGRR</sequence>
<dbReference type="Proteomes" id="UP001283361">
    <property type="component" value="Unassembled WGS sequence"/>
</dbReference>
<accession>A0AAE1D8B2</accession>
<evidence type="ECO:0000313" key="2">
    <source>
        <dbReference type="EMBL" id="KAK3760982.1"/>
    </source>
</evidence>
<organism evidence="2 3">
    <name type="scientific">Elysia crispata</name>
    <name type="common">lettuce slug</name>
    <dbReference type="NCBI Taxonomy" id="231223"/>
    <lineage>
        <taxon>Eukaryota</taxon>
        <taxon>Metazoa</taxon>
        <taxon>Spiralia</taxon>
        <taxon>Lophotrochozoa</taxon>
        <taxon>Mollusca</taxon>
        <taxon>Gastropoda</taxon>
        <taxon>Heterobranchia</taxon>
        <taxon>Euthyneura</taxon>
        <taxon>Panpulmonata</taxon>
        <taxon>Sacoglossa</taxon>
        <taxon>Placobranchoidea</taxon>
        <taxon>Plakobranchidae</taxon>
        <taxon>Elysia</taxon>
    </lineage>
</organism>
<comment type="caution">
    <text evidence="2">The sequence shown here is derived from an EMBL/GenBank/DDBJ whole genome shotgun (WGS) entry which is preliminary data.</text>
</comment>
<evidence type="ECO:0000313" key="3">
    <source>
        <dbReference type="Proteomes" id="UP001283361"/>
    </source>
</evidence>
<feature type="region of interest" description="Disordered" evidence="1">
    <location>
        <begin position="86"/>
        <end position="109"/>
    </location>
</feature>
<gene>
    <name evidence="2" type="ORF">RRG08_022389</name>
</gene>
<evidence type="ECO:0000256" key="1">
    <source>
        <dbReference type="SAM" id="MobiDB-lite"/>
    </source>
</evidence>
<name>A0AAE1D8B2_9GAST</name>
<proteinExistence type="predicted"/>
<protein>
    <submittedName>
        <fullName evidence="2">Uncharacterized protein</fullName>
    </submittedName>
</protein>
<reference evidence="2" key="1">
    <citation type="journal article" date="2023" name="G3 (Bethesda)">
        <title>A reference genome for the long-term kleptoplast-retaining sea slug Elysia crispata morphotype clarki.</title>
        <authorList>
            <person name="Eastman K.E."/>
            <person name="Pendleton A.L."/>
            <person name="Shaikh M.A."/>
            <person name="Suttiyut T."/>
            <person name="Ogas R."/>
            <person name="Tomko P."/>
            <person name="Gavelis G."/>
            <person name="Widhalm J.R."/>
            <person name="Wisecaver J.H."/>
        </authorList>
    </citation>
    <scope>NUCLEOTIDE SEQUENCE</scope>
    <source>
        <strain evidence="2">ECLA1</strain>
    </source>
</reference>